<evidence type="ECO:0000256" key="1">
    <source>
        <dbReference type="ARBA" id="ARBA00004141"/>
    </source>
</evidence>
<keyword evidence="6 8" id="KW-1133">Transmembrane helix</keyword>
<dbReference type="InterPro" id="IPR043926">
    <property type="entry name" value="ABCG_dom"/>
</dbReference>
<comment type="subcellular location">
    <subcellularLocation>
        <location evidence="1">Membrane</location>
        <topology evidence="1">Multi-pass membrane protein</topology>
    </subcellularLocation>
</comment>
<protein>
    <recommendedName>
        <fullName evidence="9">ABC transporter domain-containing protein</fullName>
    </recommendedName>
</protein>
<dbReference type="PANTHER" id="PTHR19241">
    <property type="entry name" value="ATP-BINDING CASSETTE TRANSPORTER"/>
    <property type="match status" value="1"/>
</dbReference>
<keyword evidence="11" id="KW-1185">Reference proteome</keyword>
<feature type="domain" description="ABC transporter" evidence="9">
    <location>
        <begin position="101"/>
        <end position="386"/>
    </location>
</feature>
<keyword evidence="2" id="KW-0813">Transport</keyword>
<dbReference type="InterPro" id="IPR013525">
    <property type="entry name" value="ABC2_TM"/>
</dbReference>
<keyword evidence="5" id="KW-0067">ATP-binding</keyword>
<feature type="transmembrane region" description="Helical" evidence="8">
    <location>
        <begin position="514"/>
        <end position="531"/>
    </location>
</feature>
<dbReference type="eggNOG" id="KOG0065">
    <property type="taxonomic scope" value="Eukaryota"/>
</dbReference>
<dbReference type="OrthoDB" id="66620at2759"/>
<dbReference type="Pfam" id="PF00005">
    <property type="entry name" value="ABC_tran"/>
    <property type="match status" value="2"/>
</dbReference>
<dbReference type="GO" id="GO:0005524">
    <property type="term" value="F:ATP binding"/>
    <property type="evidence" value="ECO:0007669"/>
    <property type="project" value="UniProtKB-KW"/>
</dbReference>
<evidence type="ECO:0000313" key="11">
    <source>
        <dbReference type="Proteomes" id="UP000030762"/>
    </source>
</evidence>
<feature type="transmembrane region" description="Helical" evidence="8">
    <location>
        <begin position="699"/>
        <end position="722"/>
    </location>
</feature>
<dbReference type="VEuPathDB" id="FungiDB:SDRG_10210"/>
<evidence type="ECO:0000259" key="9">
    <source>
        <dbReference type="PROSITE" id="PS50893"/>
    </source>
</evidence>
<feature type="transmembrane region" description="Helical" evidence="8">
    <location>
        <begin position="594"/>
        <end position="615"/>
    </location>
</feature>
<dbReference type="Gene3D" id="3.40.50.300">
    <property type="entry name" value="P-loop containing nucleotide triphosphate hydrolases"/>
    <property type="match status" value="2"/>
</dbReference>
<evidence type="ECO:0000256" key="7">
    <source>
        <dbReference type="ARBA" id="ARBA00023136"/>
    </source>
</evidence>
<dbReference type="InterPro" id="IPR003593">
    <property type="entry name" value="AAA+_ATPase"/>
</dbReference>
<dbReference type="STRING" id="1156394.T0QBH5"/>
<dbReference type="GO" id="GO:0016887">
    <property type="term" value="F:ATP hydrolysis activity"/>
    <property type="evidence" value="ECO:0007669"/>
    <property type="project" value="InterPro"/>
</dbReference>
<reference evidence="10 11" key="1">
    <citation type="submission" date="2012-04" db="EMBL/GenBank/DDBJ databases">
        <title>The Genome Sequence of Saprolegnia declina VS20.</title>
        <authorList>
            <consortium name="The Broad Institute Genome Sequencing Platform"/>
            <person name="Russ C."/>
            <person name="Nusbaum C."/>
            <person name="Tyler B."/>
            <person name="van West P."/>
            <person name="Dieguez-Uribeondo J."/>
            <person name="de Bruijn I."/>
            <person name="Tripathy S."/>
            <person name="Jiang R."/>
            <person name="Young S.K."/>
            <person name="Zeng Q."/>
            <person name="Gargeya S."/>
            <person name="Fitzgerald M."/>
            <person name="Haas B."/>
            <person name="Abouelleil A."/>
            <person name="Alvarado L."/>
            <person name="Arachchi H.M."/>
            <person name="Berlin A."/>
            <person name="Chapman S.B."/>
            <person name="Goldberg J."/>
            <person name="Griggs A."/>
            <person name="Gujja S."/>
            <person name="Hansen M."/>
            <person name="Howarth C."/>
            <person name="Imamovic A."/>
            <person name="Larimer J."/>
            <person name="McCowen C."/>
            <person name="Montmayeur A."/>
            <person name="Murphy C."/>
            <person name="Neiman D."/>
            <person name="Pearson M."/>
            <person name="Priest M."/>
            <person name="Roberts A."/>
            <person name="Saif S."/>
            <person name="Shea T."/>
            <person name="Sisk P."/>
            <person name="Sykes S."/>
            <person name="Wortman J."/>
            <person name="Nusbaum C."/>
            <person name="Birren B."/>
        </authorList>
    </citation>
    <scope>NUCLEOTIDE SEQUENCE [LARGE SCALE GENOMIC DNA]</scope>
    <source>
        <strain evidence="10 11">VS20</strain>
    </source>
</reference>
<dbReference type="InParanoid" id="T0QBH5"/>
<dbReference type="PROSITE" id="PS50893">
    <property type="entry name" value="ABC_TRANSPORTER_2"/>
    <property type="match status" value="1"/>
</dbReference>
<dbReference type="AlphaFoldDB" id="T0QBH5"/>
<evidence type="ECO:0000256" key="6">
    <source>
        <dbReference type="ARBA" id="ARBA00022989"/>
    </source>
</evidence>
<dbReference type="Pfam" id="PF19055">
    <property type="entry name" value="ABC2_membrane_7"/>
    <property type="match status" value="1"/>
</dbReference>
<evidence type="ECO:0000256" key="4">
    <source>
        <dbReference type="ARBA" id="ARBA00022741"/>
    </source>
</evidence>
<keyword evidence="4" id="KW-0547">Nucleotide-binding</keyword>
<dbReference type="InterPro" id="IPR017871">
    <property type="entry name" value="ABC_transporter-like_CS"/>
</dbReference>
<evidence type="ECO:0000256" key="2">
    <source>
        <dbReference type="ARBA" id="ARBA00022448"/>
    </source>
</evidence>
<dbReference type="GO" id="GO:0140359">
    <property type="term" value="F:ABC-type transporter activity"/>
    <property type="evidence" value="ECO:0007669"/>
    <property type="project" value="InterPro"/>
</dbReference>
<accession>T0QBH5</accession>
<dbReference type="RefSeq" id="XP_008614413.1">
    <property type="nucleotide sequence ID" value="XM_008616191.1"/>
</dbReference>
<dbReference type="InterPro" id="IPR027417">
    <property type="entry name" value="P-loop_NTPase"/>
</dbReference>
<organism evidence="10 11">
    <name type="scientific">Saprolegnia diclina (strain VS20)</name>
    <dbReference type="NCBI Taxonomy" id="1156394"/>
    <lineage>
        <taxon>Eukaryota</taxon>
        <taxon>Sar</taxon>
        <taxon>Stramenopiles</taxon>
        <taxon>Oomycota</taxon>
        <taxon>Saprolegniomycetes</taxon>
        <taxon>Saprolegniales</taxon>
        <taxon>Saprolegniaceae</taxon>
        <taxon>Saprolegnia</taxon>
    </lineage>
</organism>
<dbReference type="GeneID" id="19950937"/>
<dbReference type="Pfam" id="PF01061">
    <property type="entry name" value="ABC2_membrane"/>
    <property type="match status" value="1"/>
</dbReference>
<evidence type="ECO:0000313" key="10">
    <source>
        <dbReference type="EMBL" id="EQC32011.1"/>
    </source>
</evidence>
<keyword evidence="3 8" id="KW-0812">Transmembrane</keyword>
<keyword evidence="7 8" id="KW-0472">Membrane</keyword>
<name>T0QBH5_SAPDV</name>
<dbReference type="EMBL" id="JH767165">
    <property type="protein sequence ID" value="EQC32011.1"/>
    <property type="molecule type" value="Genomic_DNA"/>
</dbReference>
<evidence type="ECO:0000256" key="3">
    <source>
        <dbReference type="ARBA" id="ARBA00022692"/>
    </source>
</evidence>
<dbReference type="OMA" id="ACGYFVQ"/>
<dbReference type="GO" id="GO:0016020">
    <property type="term" value="C:membrane"/>
    <property type="evidence" value="ECO:0007669"/>
    <property type="project" value="UniProtKB-SubCell"/>
</dbReference>
<dbReference type="SMART" id="SM00382">
    <property type="entry name" value="AAA"/>
    <property type="match status" value="2"/>
</dbReference>
<feature type="transmembrane region" description="Helical" evidence="8">
    <location>
        <begin position="627"/>
        <end position="646"/>
    </location>
</feature>
<dbReference type="PROSITE" id="PS00211">
    <property type="entry name" value="ABC_TRANSPORTER_1"/>
    <property type="match status" value="1"/>
</dbReference>
<feature type="transmembrane region" description="Helical" evidence="8">
    <location>
        <begin position="558"/>
        <end position="582"/>
    </location>
</feature>
<evidence type="ECO:0000256" key="5">
    <source>
        <dbReference type="ARBA" id="ARBA00022840"/>
    </source>
</evidence>
<dbReference type="Proteomes" id="UP000030762">
    <property type="component" value="Unassembled WGS sequence"/>
</dbReference>
<evidence type="ECO:0000256" key="8">
    <source>
        <dbReference type="SAM" id="Phobius"/>
    </source>
</evidence>
<proteinExistence type="predicted"/>
<dbReference type="InterPro" id="IPR003439">
    <property type="entry name" value="ABC_transporter-like_ATP-bd"/>
</dbReference>
<dbReference type="SUPFAM" id="SSF52540">
    <property type="entry name" value="P-loop containing nucleoside triphosphate hydrolases"/>
    <property type="match status" value="2"/>
</dbReference>
<gene>
    <name evidence="10" type="ORF">SDRG_10210</name>
</gene>
<sequence>MDNVEVGAKAKKAEVLPVCVRRASFAALPEIPAINGTIPRVRTDMNFKGLQDPYSACHSVLTSSLNAASIDTMLSGGLKKFFEKYNKLAETTNLQLQTPEIRFTNLAFSAQSSANSLASGTVGSYLRQLFFPFCCKPPSVEKTVLHPMSGVIPPGSMTLLLASPGSGKTSFLKALANKLPTKNTNIGGSVTYSGLTCDQIDLRKLLGLVDQRDNHIATMTVRETLKFADLCLNGRPKKKSGSQSPTKAEEKMADVANLRTDLYLHILGLSNCADTIVGDDMLRGVSGGERKRVTVGEMLVGGQSIFLCDEISTGLDSAATFDIVNALRTWTKSLGGSCIVALLQPPPEVVELFDDILMLSDGHLVYHGPRTSTMPYFQSLGFVCPARTDPSIFMLEVVAGSGTKYFNPEHPTPAPTTSEAFGEAFAASPMHAAVRMWLKNSSLQYDVTSVKRLAFLARRTTRFSLAFWDSTKLLMARQVVFWIRDKELLYGKFIESCVEGLLLGIIYLNCDASLYLRMLFFTIAIFLRHAWQRITISLAVRNVFYKQRSRNFFRTSSYAIAEAVVQIPINLVVAVVLGTIFYFMSGLAHETSVYFTYLAILVIFQHVIAAYFTLLSSIAPTISIAQSFAACSIVFFVLFSGNIVLYDLIPTYWRWMYWCNPLTWALRSIMLNEYSSTRYSPDERADNLDMFEIHQDNAYIGYGLLLLFGYYLFFTTLNALALHFIRFDTQVRGTAPPMVPKAGSATALTIDTTPTQLPFYPARIAVRDLDYFVKMPSGDERQLLQHITASFEPGTMTALMGSSGAGKTTFMDVLAGRKTGGRIAGDVFINGEPKNPATFSCIASYCEQMDIHSEKSTIREALEFSAFLRLPQTFELDAKLSLVRETLTLLELDKIAHERVLNLSVEQKKRVTIGVEVVANPSILFLDEPTSGLDARSAQFVMRGVQSIARTGRTYPDLRAL</sequence>